<dbReference type="KEGG" id="trc:DYE49_01830"/>
<keyword evidence="9 11" id="KW-0665">Pyrimidine biosynthesis</keyword>
<comment type="function">
    <text evidence="11">Catalyzes the reversible phosphorylation of UMP to UDP.</text>
</comment>
<dbReference type="PANTHER" id="PTHR42833">
    <property type="entry name" value="URIDYLATE KINASE"/>
    <property type="match status" value="1"/>
</dbReference>
<evidence type="ECO:0000256" key="11">
    <source>
        <dbReference type="HAMAP-Rule" id="MF_01220"/>
    </source>
</evidence>
<comment type="similarity">
    <text evidence="3 11">Belongs to the UMP kinase family.</text>
</comment>
<dbReference type="GO" id="GO:0005737">
    <property type="term" value="C:cytoplasm"/>
    <property type="evidence" value="ECO:0007669"/>
    <property type="project" value="UniProtKB-SubCell"/>
</dbReference>
<dbReference type="InterPro" id="IPR036393">
    <property type="entry name" value="AceGlu_kinase-like_sf"/>
</dbReference>
<keyword evidence="7 11" id="KW-0418">Kinase</keyword>
<dbReference type="UniPathway" id="UPA00159">
    <property type="reaction ID" value="UER00275"/>
</dbReference>
<feature type="binding site" evidence="11">
    <location>
        <position position="72"/>
    </location>
    <ligand>
        <name>UMP</name>
        <dbReference type="ChEBI" id="CHEBI:57865"/>
    </ligand>
</feature>
<keyword evidence="8 11" id="KW-0067">ATP-binding</keyword>
<evidence type="ECO:0000256" key="4">
    <source>
        <dbReference type="ARBA" id="ARBA00022490"/>
    </source>
</evidence>
<evidence type="ECO:0000256" key="3">
    <source>
        <dbReference type="ARBA" id="ARBA00007614"/>
    </source>
</evidence>
<dbReference type="InterPro" id="IPR015963">
    <property type="entry name" value="Uridylate_kinase_bac"/>
</dbReference>
<comment type="subunit">
    <text evidence="11">Homohexamer.</text>
</comment>
<organism evidence="13 14">
    <name type="scientific">Treponema rectale</name>
    <dbReference type="NCBI Taxonomy" id="744512"/>
    <lineage>
        <taxon>Bacteria</taxon>
        <taxon>Pseudomonadati</taxon>
        <taxon>Spirochaetota</taxon>
        <taxon>Spirochaetia</taxon>
        <taxon>Spirochaetales</taxon>
        <taxon>Treponemataceae</taxon>
        <taxon>Treponema</taxon>
    </lineage>
</organism>
<protein>
    <recommendedName>
        <fullName evidence="11">Uridylate kinase</fullName>
        <shortName evidence="11">UK</shortName>
        <ecNumber evidence="11">2.7.4.22</ecNumber>
    </recommendedName>
    <alternativeName>
        <fullName evidence="11">Uridine monophosphate kinase</fullName>
        <shortName evidence="11">UMP kinase</shortName>
        <shortName evidence="11">UMPK</shortName>
    </alternativeName>
</protein>
<dbReference type="AlphaFoldDB" id="A0A7M1XJU4"/>
<dbReference type="EMBL" id="CP031517">
    <property type="protein sequence ID" value="QOS39255.1"/>
    <property type="molecule type" value="Genomic_DNA"/>
</dbReference>
<gene>
    <name evidence="11" type="primary">pyrH</name>
    <name evidence="13" type="ORF">DYE49_01830</name>
</gene>
<dbReference type="NCBIfam" id="TIGR02075">
    <property type="entry name" value="pyrH_bact"/>
    <property type="match status" value="1"/>
</dbReference>
<feature type="binding site" evidence="11">
    <location>
        <begin position="11"/>
        <end position="14"/>
    </location>
    <ligand>
        <name>ATP</name>
        <dbReference type="ChEBI" id="CHEBI:30616"/>
    </ligand>
</feature>
<dbReference type="SUPFAM" id="SSF53633">
    <property type="entry name" value="Carbamate kinase-like"/>
    <property type="match status" value="1"/>
</dbReference>
<accession>A0A7M1XJU4</accession>
<name>A0A7M1XJU4_9SPIR</name>
<dbReference type="InterPro" id="IPR011817">
    <property type="entry name" value="Uridylate_kinase"/>
</dbReference>
<feature type="binding site" evidence="11">
    <location>
        <position position="161"/>
    </location>
    <ligand>
        <name>ATP</name>
        <dbReference type="ChEBI" id="CHEBI:30616"/>
    </ligand>
</feature>
<feature type="binding site" evidence="11">
    <location>
        <position position="167"/>
    </location>
    <ligand>
        <name>ATP</name>
        <dbReference type="ChEBI" id="CHEBI:30616"/>
    </ligand>
</feature>
<evidence type="ECO:0000256" key="9">
    <source>
        <dbReference type="ARBA" id="ARBA00022975"/>
    </source>
</evidence>
<feature type="binding site" evidence="11">
    <location>
        <position position="52"/>
    </location>
    <ligand>
        <name>UMP</name>
        <dbReference type="ChEBI" id="CHEBI:57865"/>
    </ligand>
</feature>
<proteinExistence type="inferred from homology"/>
<dbReference type="EC" id="2.7.4.22" evidence="11"/>
<keyword evidence="5 11" id="KW-0808">Transferase</keyword>
<dbReference type="FunFam" id="3.40.1160.10:FF:000001">
    <property type="entry name" value="Uridylate kinase"/>
    <property type="match status" value="1"/>
</dbReference>
<keyword evidence="6 11" id="KW-0547">Nucleotide-binding</keyword>
<evidence type="ECO:0000256" key="7">
    <source>
        <dbReference type="ARBA" id="ARBA00022777"/>
    </source>
</evidence>
<evidence type="ECO:0000259" key="12">
    <source>
        <dbReference type="Pfam" id="PF00696"/>
    </source>
</evidence>
<feature type="binding site" evidence="11">
    <location>
        <begin position="133"/>
        <end position="140"/>
    </location>
    <ligand>
        <name>UMP</name>
        <dbReference type="ChEBI" id="CHEBI:57865"/>
    </ligand>
</feature>
<evidence type="ECO:0000256" key="2">
    <source>
        <dbReference type="ARBA" id="ARBA00004791"/>
    </source>
</evidence>
<dbReference type="PIRSF" id="PIRSF005650">
    <property type="entry name" value="Uridylate_kin"/>
    <property type="match status" value="1"/>
</dbReference>
<feature type="binding site" evidence="11">
    <location>
        <position position="170"/>
    </location>
    <ligand>
        <name>ATP</name>
        <dbReference type="ChEBI" id="CHEBI:30616"/>
    </ligand>
</feature>
<evidence type="ECO:0000313" key="13">
    <source>
        <dbReference type="EMBL" id="QOS39255.1"/>
    </source>
</evidence>
<evidence type="ECO:0000256" key="1">
    <source>
        <dbReference type="ARBA" id="ARBA00004496"/>
    </source>
</evidence>
<evidence type="ECO:0000256" key="5">
    <source>
        <dbReference type="ARBA" id="ARBA00022679"/>
    </source>
</evidence>
<dbReference type="Proteomes" id="UP000593591">
    <property type="component" value="Chromosome"/>
</dbReference>
<comment type="subcellular location">
    <subcellularLocation>
        <location evidence="1 11">Cytoplasm</location>
    </subcellularLocation>
</comment>
<dbReference type="CDD" id="cd04254">
    <property type="entry name" value="AAK_UMPK-PyrH-Ec"/>
    <property type="match status" value="1"/>
</dbReference>
<dbReference type="GO" id="GO:0033862">
    <property type="term" value="F:UMP kinase activity"/>
    <property type="evidence" value="ECO:0007669"/>
    <property type="project" value="UniProtKB-EC"/>
</dbReference>
<evidence type="ECO:0000256" key="6">
    <source>
        <dbReference type="ARBA" id="ARBA00022741"/>
    </source>
</evidence>
<dbReference type="HAMAP" id="MF_01220_B">
    <property type="entry name" value="PyrH_B"/>
    <property type="match status" value="1"/>
</dbReference>
<comment type="activity regulation">
    <text evidence="11">Inhibited by UTP.</text>
</comment>
<dbReference type="Gene3D" id="3.40.1160.10">
    <property type="entry name" value="Acetylglutamate kinase-like"/>
    <property type="match status" value="1"/>
</dbReference>
<comment type="catalytic activity">
    <reaction evidence="10 11">
        <text>UMP + ATP = UDP + ADP</text>
        <dbReference type="Rhea" id="RHEA:24400"/>
        <dbReference type="ChEBI" id="CHEBI:30616"/>
        <dbReference type="ChEBI" id="CHEBI:57865"/>
        <dbReference type="ChEBI" id="CHEBI:58223"/>
        <dbReference type="ChEBI" id="CHEBI:456216"/>
        <dbReference type="EC" id="2.7.4.22"/>
    </reaction>
</comment>
<dbReference type="GO" id="GO:0005524">
    <property type="term" value="F:ATP binding"/>
    <property type="evidence" value="ECO:0007669"/>
    <property type="project" value="UniProtKB-KW"/>
</dbReference>
<feature type="domain" description="Aspartate/glutamate/uridylate kinase" evidence="12">
    <location>
        <begin position="6"/>
        <end position="215"/>
    </location>
</feature>
<evidence type="ECO:0000313" key="14">
    <source>
        <dbReference type="Proteomes" id="UP000593591"/>
    </source>
</evidence>
<evidence type="ECO:0000256" key="8">
    <source>
        <dbReference type="ARBA" id="ARBA00022840"/>
    </source>
</evidence>
<comment type="pathway">
    <text evidence="2 11">Pyrimidine metabolism; CTP biosynthesis via de novo pathway; UDP from UMP (UMPK route): step 1/1.</text>
</comment>
<sequence length="239" mass="26456">MAEQYKRILLKISGEALKGDGDIYSKEYLEKIYTIVKKITDMGTEVAIVCGGGNIWRGNLAENLGVERTSGDYMGMLATIMNAMCLQSFFENRGLVTRVMSAVECSKVCEPYIRRKAIRHLEKKRVVIFAGGIGSPYFTTDTCAALRAKEICADGFFMGKNGVEGVFTDDPRKNPDAVLIKKTTYQEILTKQLKVMDATALGLLLDSKVDLRVFNMNDPENAVRVVKGEDLGTLITNSK</sequence>
<reference evidence="13 14" key="1">
    <citation type="submission" date="2018-08" db="EMBL/GenBank/DDBJ databases">
        <title>The first complete genome of Treponema rectale (CHPAT), a commensal spirochete of the bovine rectum.</title>
        <authorList>
            <person name="Staton G.J."/>
            <person name="Clegg S.R."/>
            <person name="Carter S.D."/>
            <person name="Radford A.D."/>
            <person name="Darby A."/>
            <person name="Hall N."/>
            <person name="Birtles R.J."/>
            <person name="Evans N.J."/>
        </authorList>
    </citation>
    <scope>NUCLEOTIDE SEQUENCE [LARGE SCALE GENOMIC DNA]</scope>
    <source>
        <strain evidence="13 14">CHPA</strain>
    </source>
</reference>
<feature type="binding site" evidence="11">
    <location>
        <position position="57"/>
    </location>
    <ligand>
        <name>ATP</name>
        <dbReference type="ChEBI" id="CHEBI:30616"/>
    </ligand>
</feature>
<evidence type="ECO:0000256" key="10">
    <source>
        <dbReference type="ARBA" id="ARBA00047767"/>
    </source>
</evidence>
<dbReference type="Pfam" id="PF00696">
    <property type="entry name" value="AA_kinase"/>
    <property type="match status" value="1"/>
</dbReference>
<dbReference type="GO" id="GO:0006225">
    <property type="term" value="P:UDP biosynthetic process"/>
    <property type="evidence" value="ECO:0007669"/>
    <property type="project" value="TreeGrafter"/>
</dbReference>
<dbReference type="GO" id="GO:0044210">
    <property type="term" value="P:'de novo' CTP biosynthetic process"/>
    <property type="evidence" value="ECO:0007669"/>
    <property type="project" value="UniProtKB-UniRule"/>
</dbReference>
<feature type="binding site" evidence="11">
    <location>
        <position position="53"/>
    </location>
    <ligand>
        <name>ATP</name>
        <dbReference type="ChEBI" id="CHEBI:30616"/>
    </ligand>
</feature>
<comment type="caution">
    <text evidence="11">Lacks conserved residue(s) required for the propagation of feature annotation.</text>
</comment>
<dbReference type="PANTHER" id="PTHR42833:SF4">
    <property type="entry name" value="URIDYLATE KINASE PUMPKIN, CHLOROPLASTIC"/>
    <property type="match status" value="1"/>
</dbReference>
<keyword evidence="4 11" id="KW-0963">Cytoplasm</keyword>
<dbReference type="InterPro" id="IPR001048">
    <property type="entry name" value="Asp/Glu/Uridylate_kinase"/>
</dbReference>